<evidence type="ECO:0000313" key="1">
    <source>
        <dbReference type="EMBL" id="ROP38978.1"/>
    </source>
</evidence>
<gene>
    <name evidence="1" type="ORF">EDD40_4346</name>
</gene>
<accession>A0A3N1H926</accession>
<sequence length="365" mass="41365">MPTPGEVPWDIVEHTAAKHDIYQRYLERWFPILLTGKEKWYPSVTYAEGFAGPGIYKTGERGSPVIALQAFIDKVPPTKGASRFLFIDDDPRCVALLREQLAPVIEKTTRTEETMPVEVVEGTCESQLEKQLTVMDAWGKPIFAMLDSWGNAPIPYQLLRRLAGNVSSEVMITFLPQHFVRFVTKLGDSADDVFGGDRRWREVAKLPDGPSKYRHLLDCYRQALSQAGFQYLLGFELVPRTGQSLYLLFGTNHPLGVKKMKDTLWEVDKSFGIGFRDPRDDQDETLFELSEPQVAPLGRLLLPTIIKAGESGCRVNDLVDFTLFETAFRKEHIIPTISMLRDQGKIETDRPGRIVYGTFVRVPQP</sequence>
<dbReference type="NCBIfam" id="TIGR04474">
    <property type="entry name" value="tcm_partner"/>
    <property type="match status" value="1"/>
</dbReference>
<protein>
    <submittedName>
        <fullName evidence="1">Three-Cys-motif partner protein</fullName>
    </submittedName>
</protein>
<reference evidence="1 2" key="1">
    <citation type="submission" date="2018-11" db="EMBL/GenBank/DDBJ databases">
        <title>Sequencing the genomes of 1000 actinobacteria strains.</title>
        <authorList>
            <person name="Klenk H.-P."/>
        </authorList>
    </citation>
    <scope>NUCLEOTIDE SEQUENCE [LARGE SCALE GENOMIC DNA]</scope>
    <source>
        <strain evidence="1 2">DSM 44231</strain>
    </source>
</reference>
<dbReference type="Proteomes" id="UP000268727">
    <property type="component" value="Unassembled WGS sequence"/>
</dbReference>
<dbReference type="AlphaFoldDB" id="A0A3N1H926"/>
<dbReference type="EMBL" id="RJKM01000001">
    <property type="protein sequence ID" value="ROP38978.1"/>
    <property type="molecule type" value="Genomic_DNA"/>
</dbReference>
<evidence type="ECO:0000313" key="2">
    <source>
        <dbReference type="Proteomes" id="UP000268727"/>
    </source>
</evidence>
<organism evidence="1 2">
    <name type="scientific">Saccharothrix texasensis</name>
    <dbReference type="NCBI Taxonomy" id="103734"/>
    <lineage>
        <taxon>Bacteria</taxon>
        <taxon>Bacillati</taxon>
        <taxon>Actinomycetota</taxon>
        <taxon>Actinomycetes</taxon>
        <taxon>Pseudonocardiales</taxon>
        <taxon>Pseudonocardiaceae</taxon>
        <taxon>Saccharothrix</taxon>
    </lineage>
</organism>
<name>A0A3N1H926_9PSEU</name>
<comment type="caution">
    <text evidence="1">The sequence shown here is derived from an EMBL/GenBank/DDBJ whole genome shotgun (WGS) entry which is preliminary data.</text>
</comment>
<dbReference type="OrthoDB" id="5070486at2"/>
<dbReference type="InterPro" id="IPR031009">
    <property type="entry name" value="Tcm_partner"/>
</dbReference>
<proteinExistence type="predicted"/>
<keyword evidence="2" id="KW-1185">Reference proteome</keyword>